<proteinExistence type="predicted"/>
<evidence type="ECO:0000313" key="2">
    <source>
        <dbReference type="EMBL" id="BAB59955.1"/>
    </source>
</evidence>
<evidence type="ECO:0000259" key="1">
    <source>
        <dbReference type="Pfam" id="PF19289"/>
    </source>
</evidence>
<dbReference type="PaxDb" id="273116-14325029"/>
<dbReference type="InterPro" id="IPR045569">
    <property type="entry name" value="Metalloprtase-TldD/E_C"/>
</dbReference>
<evidence type="ECO:0000313" key="3">
    <source>
        <dbReference type="Proteomes" id="UP000001017"/>
    </source>
</evidence>
<reference evidence="2 3" key="1">
    <citation type="journal article" date="1999" name="Proc. Jpn. Acad.">
        <title>Determination of the complete genomic DNA sequence of Thermoplasma volvanium GSS1.</title>
        <authorList>
            <person name="Kawashima T."/>
            <person name="Yamamoto Y."/>
            <person name="Aramaki H."/>
            <person name="Nunoshiba T."/>
            <person name="Kawamoto T."/>
            <person name="Watanabe K."/>
            <person name="Yamazaki M."/>
            <person name="Kanehori K."/>
            <person name="Amano N."/>
            <person name="Ohya Y."/>
            <person name="Makino K."/>
            <person name="Suzuki M."/>
        </authorList>
    </citation>
    <scope>NUCLEOTIDE SEQUENCE [LARGE SCALE GENOMIC DNA]</scope>
    <source>
        <strain evidence="3">ATCC 51530 / DSM 4299 / JCM 9571 / NBRC 15438 / GSS1</strain>
    </source>
</reference>
<dbReference type="EMBL" id="BA000011">
    <property type="protein sequence ID" value="BAB59955.1"/>
    <property type="molecule type" value="Genomic_DNA"/>
</dbReference>
<protein>
    <submittedName>
        <fullName evidence="2">Maturation protease</fullName>
    </submittedName>
</protein>
<dbReference type="Pfam" id="PF19289">
    <property type="entry name" value="PmbA_TldD_3rd"/>
    <property type="match status" value="1"/>
</dbReference>
<sequence>MIEMADVEHLIRKLSDNFEEYVVKQEYASDTQVRFSNSKLDLTNIWDEYGIDIFVSSGRKTASIAVHSPDEGISKIDYLQKVLSNSPENSIYEGINDKKQIYRAVDYKDDEKDVQDMAVAAISSAEDEGARRVSGLIYKRSSEESIFTRYNTYSAHKYGIEAAVRSFIGESSGQYTAHYGPSSKADTEEVGKRSVRSILKVDSVKGNEGKYRVIFSPMAFGNIISYGSYLFSAYSIISGMSYLEGRIGKEVANESFSLVDDPTDTKGIGFEYFDDEATATKRNTIIERGILKTYLHSYSTAKKMHTETTGNAGIISPEAWQLEVDGGDSSLDEMIADTKEGVVIMNSWYLRFQDYRNGVFSTVPRDGIYHIVKGEIKESWSGIRISDSYSNVLSNISLISKEAEYVKWWNEISASKMPYIAIDKVTLTRSF</sequence>
<organism evidence="2 3">
    <name type="scientific">Thermoplasma volcanium (strain ATCC 51530 / DSM 4299 / JCM 9571 / NBRC 15438 / GSS1)</name>
    <dbReference type="NCBI Taxonomy" id="273116"/>
    <lineage>
        <taxon>Archaea</taxon>
        <taxon>Methanobacteriati</taxon>
        <taxon>Thermoplasmatota</taxon>
        <taxon>Thermoplasmata</taxon>
        <taxon>Thermoplasmatales</taxon>
        <taxon>Thermoplasmataceae</taxon>
        <taxon>Thermoplasma</taxon>
    </lineage>
</organism>
<keyword evidence="2" id="KW-0645">Protease</keyword>
<dbReference type="PANTHER" id="PTHR43666">
    <property type="entry name" value="TLDD PROTEIN"/>
    <property type="match status" value="1"/>
</dbReference>
<dbReference type="KEGG" id="tvo:TVG0815451"/>
<keyword evidence="2" id="KW-0378">Hydrolase</keyword>
<name>Q97AJ7_THEVO</name>
<dbReference type="GO" id="GO:0006508">
    <property type="term" value="P:proteolysis"/>
    <property type="evidence" value="ECO:0007669"/>
    <property type="project" value="UniProtKB-KW"/>
</dbReference>
<dbReference type="SUPFAM" id="SSF111283">
    <property type="entry name" value="Putative modulator of DNA gyrase, PmbA/TldD"/>
    <property type="match status" value="1"/>
</dbReference>
<dbReference type="STRING" id="273116.gene:9381603"/>
<feature type="domain" description="Metalloprotease TldD/E C-terminal" evidence="1">
    <location>
        <begin position="209"/>
        <end position="428"/>
    </location>
</feature>
<gene>
    <name evidence="2" type="ORF">TVG0815451</name>
</gene>
<accession>Q97AJ7</accession>
<reference evidence="2 3" key="2">
    <citation type="journal article" date="2000" name="Proc. Natl. Acad. Sci. U.S.A.">
        <title>Archaeal adaptation to higher temperatures revealed by genomic sequence of Thermoplasma volcanium.</title>
        <authorList>
            <person name="Kawashima T."/>
            <person name="Amano N."/>
            <person name="Koike H."/>
            <person name="Makino S."/>
            <person name="Higuchi S."/>
            <person name="Kawashima-Ohya Y."/>
            <person name="Watanabe K."/>
            <person name="Yamazaki M."/>
            <person name="Kanehori K."/>
            <person name="Kawamoto T."/>
            <person name="Nunoshiba T."/>
            <person name="Yamamoto Y."/>
            <person name="Aramaki H."/>
            <person name="Makino K."/>
            <person name="Suzuki M."/>
        </authorList>
    </citation>
    <scope>NUCLEOTIDE SEQUENCE [LARGE SCALE GENOMIC DNA]</scope>
    <source>
        <strain evidence="3">ATCC 51530 / DSM 4299 / JCM 9571 / NBRC 15438 / GSS1</strain>
    </source>
</reference>
<keyword evidence="3" id="KW-1185">Reference proteome</keyword>
<dbReference type="HOGENOM" id="CLU_026425_4_1_2"/>
<dbReference type="InterPro" id="IPR036059">
    <property type="entry name" value="TldD/PmbA_sf"/>
</dbReference>
<dbReference type="PANTHER" id="PTHR43666:SF1">
    <property type="entry name" value="CONSERVED PROTEIN"/>
    <property type="match status" value="1"/>
</dbReference>
<dbReference type="GO" id="GO:0008237">
    <property type="term" value="F:metallopeptidase activity"/>
    <property type="evidence" value="ECO:0007669"/>
    <property type="project" value="InterPro"/>
</dbReference>
<dbReference type="eggNOG" id="arCOG00322">
    <property type="taxonomic scope" value="Archaea"/>
</dbReference>
<dbReference type="Proteomes" id="UP000001017">
    <property type="component" value="Chromosome"/>
</dbReference>
<dbReference type="AlphaFoldDB" id="Q97AJ7"/>
<dbReference type="PhylomeDB" id="Q97AJ7"/>